<accession>A0AAD3D6D7</accession>
<evidence type="ECO:0000256" key="2">
    <source>
        <dbReference type="ARBA" id="ARBA00022801"/>
    </source>
</evidence>
<evidence type="ECO:0000313" key="5">
    <source>
        <dbReference type="EMBL" id="GFH57531.1"/>
    </source>
</evidence>
<dbReference type="PANTHER" id="PTHR42693:SF53">
    <property type="entry name" value="ENDO-4-O-SULFATASE"/>
    <property type="match status" value="1"/>
</dbReference>
<protein>
    <recommendedName>
        <fullName evidence="4">Sulfatase N-terminal domain-containing protein</fullName>
    </recommendedName>
</protein>
<comment type="similarity">
    <text evidence="1">Belongs to the sulfatase family.</text>
</comment>
<dbReference type="Proteomes" id="UP001054902">
    <property type="component" value="Unassembled WGS sequence"/>
</dbReference>
<evidence type="ECO:0000256" key="1">
    <source>
        <dbReference type="ARBA" id="ARBA00008779"/>
    </source>
</evidence>
<evidence type="ECO:0000313" key="6">
    <source>
        <dbReference type="Proteomes" id="UP001054902"/>
    </source>
</evidence>
<evidence type="ECO:0000256" key="3">
    <source>
        <dbReference type="SAM" id="SignalP"/>
    </source>
</evidence>
<name>A0AAD3D6D7_9STRA</name>
<dbReference type="Gene3D" id="3.30.1120.10">
    <property type="match status" value="1"/>
</dbReference>
<dbReference type="Gene3D" id="3.40.720.10">
    <property type="entry name" value="Alkaline Phosphatase, subunit A"/>
    <property type="match status" value="1"/>
</dbReference>
<dbReference type="InterPro" id="IPR050738">
    <property type="entry name" value="Sulfatase"/>
</dbReference>
<dbReference type="GO" id="GO:0004065">
    <property type="term" value="F:arylsulfatase activity"/>
    <property type="evidence" value="ECO:0007669"/>
    <property type="project" value="TreeGrafter"/>
</dbReference>
<evidence type="ECO:0000259" key="4">
    <source>
        <dbReference type="Pfam" id="PF00884"/>
    </source>
</evidence>
<sequence>MRCIARLVLFFVFIACQFSIADSHVKEFMIDEDGQQHDASRITSTSKKPNILLILADDVGTGDIPHYWGNNIVQMPNIEALQKKGVTFMDAHATPLCAPSRYMLLSGNYAHRGRYPQGAWGFKEKDGSNFDRKQKTMAQMLKNAGYRTTMYGKWHLGGEIPQPGTLNKTHILSGGGNDWSNPITNGPNDYGFDESYFTMAGIQTPPYSFFRDGYLTTSMEDVKWWKTGRSKPANKNGKSRVGKAGEGDKYWDSTEYNMRLVQETNDFLANHNTTDPFFIYFAMGAVHTPHSPAQTYLDGTKIAGTYNTSHLDLLHEMDLVVGSLTSMLEDQGLIEDTIIIFASDNGGLVEGSSSGKLRGKKSSIYEGGHRVPLIMRYDNILPAGETRDNLVGLNDLYATIADLAGTRVPDRSAQDSISFASHAISESNASPREWLGTWAFQMGKTSREAIRYGHMKLVRILRASANPTYEMYNLSEDIGEKKNLLKRKFRTNEINELKTMMRKYLRREGPCPADHKGSFKNAKNKWVTCDFFKAYPVACEWQVQGELFCNSICGRHRNFCPLYV</sequence>
<proteinExistence type="inferred from homology"/>
<dbReference type="PANTHER" id="PTHR42693">
    <property type="entry name" value="ARYLSULFATASE FAMILY MEMBER"/>
    <property type="match status" value="1"/>
</dbReference>
<feature type="chain" id="PRO_5042194731" description="Sulfatase N-terminal domain-containing protein" evidence="3">
    <location>
        <begin position="24"/>
        <end position="564"/>
    </location>
</feature>
<comment type="caution">
    <text evidence="5">The sequence shown here is derived from an EMBL/GenBank/DDBJ whole genome shotgun (WGS) entry which is preliminary data.</text>
</comment>
<gene>
    <name evidence="5" type="ORF">CTEN210_14007</name>
</gene>
<dbReference type="EMBL" id="BLLK01000058">
    <property type="protein sequence ID" value="GFH57531.1"/>
    <property type="molecule type" value="Genomic_DNA"/>
</dbReference>
<keyword evidence="3" id="KW-0732">Signal</keyword>
<dbReference type="InterPro" id="IPR017850">
    <property type="entry name" value="Alkaline_phosphatase_core_sf"/>
</dbReference>
<feature type="signal peptide" evidence="3">
    <location>
        <begin position="1"/>
        <end position="23"/>
    </location>
</feature>
<dbReference type="Pfam" id="PF00884">
    <property type="entry name" value="Sulfatase"/>
    <property type="match status" value="1"/>
</dbReference>
<dbReference type="SUPFAM" id="SSF53649">
    <property type="entry name" value="Alkaline phosphatase-like"/>
    <property type="match status" value="1"/>
</dbReference>
<organism evidence="5 6">
    <name type="scientific">Chaetoceros tenuissimus</name>
    <dbReference type="NCBI Taxonomy" id="426638"/>
    <lineage>
        <taxon>Eukaryota</taxon>
        <taxon>Sar</taxon>
        <taxon>Stramenopiles</taxon>
        <taxon>Ochrophyta</taxon>
        <taxon>Bacillariophyta</taxon>
        <taxon>Coscinodiscophyceae</taxon>
        <taxon>Chaetocerotophycidae</taxon>
        <taxon>Chaetocerotales</taxon>
        <taxon>Chaetocerotaceae</taxon>
        <taxon>Chaetoceros</taxon>
    </lineage>
</organism>
<reference evidence="5 6" key="1">
    <citation type="journal article" date="2021" name="Sci. Rep.">
        <title>The genome of the diatom Chaetoceros tenuissimus carries an ancient integrated fragment of an extant virus.</title>
        <authorList>
            <person name="Hongo Y."/>
            <person name="Kimura K."/>
            <person name="Takaki Y."/>
            <person name="Yoshida Y."/>
            <person name="Baba S."/>
            <person name="Kobayashi G."/>
            <person name="Nagasaki K."/>
            <person name="Hano T."/>
            <person name="Tomaru Y."/>
        </authorList>
    </citation>
    <scope>NUCLEOTIDE SEQUENCE [LARGE SCALE GENOMIC DNA]</scope>
    <source>
        <strain evidence="5 6">NIES-3715</strain>
    </source>
</reference>
<dbReference type="InterPro" id="IPR000917">
    <property type="entry name" value="Sulfatase_N"/>
</dbReference>
<keyword evidence="2" id="KW-0378">Hydrolase</keyword>
<feature type="domain" description="Sulfatase N-terminal" evidence="4">
    <location>
        <begin position="49"/>
        <end position="405"/>
    </location>
</feature>
<keyword evidence="6" id="KW-1185">Reference proteome</keyword>
<dbReference type="AlphaFoldDB" id="A0AAD3D6D7"/>